<reference evidence="3" key="1">
    <citation type="submission" date="2022-01" db="EMBL/GenBank/DDBJ databases">
        <authorList>
            <person name="King R."/>
        </authorList>
    </citation>
    <scope>NUCLEOTIDE SEQUENCE</scope>
</reference>
<dbReference type="GO" id="GO:0060271">
    <property type="term" value="P:cilium assembly"/>
    <property type="evidence" value="ECO:0007669"/>
    <property type="project" value="TreeGrafter"/>
</dbReference>
<dbReference type="AlphaFoldDB" id="A0A9P0GUZ5"/>
<evidence type="ECO:0000256" key="1">
    <source>
        <dbReference type="SAM" id="SignalP"/>
    </source>
</evidence>
<evidence type="ECO:0000313" key="3">
    <source>
        <dbReference type="EMBL" id="CAH1179136.1"/>
    </source>
</evidence>
<accession>A0A9P0GUZ5</accession>
<dbReference type="EMBL" id="OU896714">
    <property type="protein sequence ID" value="CAH1179136.1"/>
    <property type="molecule type" value="Genomic_DNA"/>
</dbReference>
<sequence>MGLMIIILLSTIIVHSQNTQSSEYHSTIDTSTSTSDTSGIDDSIISTTQISDSDGNLTTILPLTTCDINSTSCTTEMLNVTTSKPTLLENKTQIPINTSNRRKALGNIDFCTCDLQLNFCDINCCCDEDCYPEDKLIFDHCQVENRVYDTRYCEYIKYIYINNTPFQWQINQNGLFCVVKSNLAPFYTIQRKHALRSFREAESEKTGLFSWPKCVSSDQDDIMNVTKKFVYGNRIFIIQNRQLKKFQLPNKFITNRCLLMDDVVNLKNVRNTCVQDVIGEDNRYLSMREYYENSYIIASESFNLTKYSRNSFQDCPKNVCLPIAPRICNEHLNDCMNITKNDSRIKVTCNLILNKHSCVNMVKKAQYNFYHNGTNGFSQVILLVYLENISYQFWRRDLEFSQEFSVNFWWMNQTRNYSEILSGNPGYLIGKPILTGLLINIGNKTHELLIIKRNSSRFINNFLIIPGNEGGFCMSTEMAHIVVEFGYNLLTKCKYQRNIVEKKKVNGTDVCRNIQRSVFQLWDVDEKKNVTFGSFGNANTTLPDEWLKILYKKDPSSILDSIFGIYNSKTNLLLCFEIATCLNIDLFHSKIDVGSLHNQEKLLAVTYTFNGFVNKTFFFNKNSSSASFELDLQSRVTFYDISKPKVNKMLDPPSLNIKLPYDFFYPFVKIDNSSVNPAPLMMTLFINIIIIVISNCCL</sequence>
<dbReference type="InterPro" id="IPR040354">
    <property type="entry name" value="TCTN1-3"/>
</dbReference>
<name>A0A9P0GUZ5_PHACE</name>
<keyword evidence="4" id="KW-1185">Reference proteome</keyword>
<protein>
    <recommendedName>
        <fullName evidence="2">Tectonic-1-3 N-terminal domain-containing protein</fullName>
    </recommendedName>
</protein>
<dbReference type="PANTHER" id="PTHR14611">
    <property type="entry name" value="TECTONIC FAMILY MEMBER"/>
    <property type="match status" value="1"/>
</dbReference>
<proteinExistence type="predicted"/>
<evidence type="ECO:0000313" key="4">
    <source>
        <dbReference type="Proteomes" id="UP001153737"/>
    </source>
</evidence>
<reference evidence="3" key="2">
    <citation type="submission" date="2022-10" db="EMBL/GenBank/DDBJ databases">
        <authorList>
            <consortium name="ENA_rothamsted_submissions"/>
            <consortium name="culmorum"/>
            <person name="King R."/>
        </authorList>
    </citation>
    <scope>NUCLEOTIDE SEQUENCE</scope>
</reference>
<feature type="domain" description="Tectonic-1-3 N-terminal" evidence="2">
    <location>
        <begin position="85"/>
        <end position="188"/>
    </location>
</feature>
<dbReference type="Pfam" id="PF25752">
    <property type="entry name" value="DUF1619_N"/>
    <property type="match status" value="1"/>
</dbReference>
<feature type="chain" id="PRO_5040229804" description="Tectonic-1-3 N-terminal domain-containing protein" evidence="1">
    <location>
        <begin position="17"/>
        <end position="698"/>
    </location>
</feature>
<gene>
    <name evidence="3" type="ORF">PHAECO_LOCUS12102</name>
</gene>
<dbReference type="Proteomes" id="UP001153737">
    <property type="component" value="Chromosome 8"/>
</dbReference>
<dbReference type="PANTHER" id="PTHR14611:SF2">
    <property type="entry name" value="TECTONIC"/>
    <property type="match status" value="1"/>
</dbReference>
<feature type="signal peptide" evidence="1">
    <location>
        <begin position="1"/>
        <end position="16"/>
    </location>
</feature>
<organism evidence="3 4">
    <name type="scientific">Phaedon cochleariae</name>
    <name type="common">Mustard beetle</name>
    <dbReference type="NCBI Taxonomy" id="80249"/>
    <lineage>
        <taxon>Eukaryota</taxon>
        <taxon>Metazoa</taxon>
        <taxon>Ecdysozoa</taxon>
        <taxon>Arthropoda</taxon>
        <taxon>Hexapoda</taxon>
        <taxon>Insecta</taxon>
        <taxon>Pterygota</taxon>
        <taxon>Neoptera</taxon>
        <taxon>Endopterygota</taxon>
        <taxon>Coleoptera</taxon>
        <taxon>Polyphaga</taxon>
        <taxon>Cucujiformia</taxon>
        <taxon>Chrysomeloidea</taxon>
        <taxon>Chrysomelidae</taxon>
        <taxon>Chrysomelinae</taxon>
        <taxon>Chrysomelini</taxon>
        <taxon>Phaedon</taxon>
    </lineage>
</organism>
<dbReference type="InterPro" id="IPR057724">
    <property type="entry name" value="TCTN1-3_N"/>
</dbReference>
<evidence type="ECO:0000259" key="2">
    <source>
        <dbReference type="Pfam" id="PF25752"/>
    </source>
</evidence>
<dbReference type="GO" id="GO:0035869">
    <property type="term" value="C:ciliary transition zone"/>
    <property type="evidence" value="ECO:0007669"/>
    <property type="project" value="TreeGrafter"/>
</dbReference>
<keyword evidence="1" id="KW-0732">Signal</keyword>